<dbReference type="Gene3D" id="3.90.182.10">
    <property type="entry name" value="Toxin - Anthrax Protective Antigen,domain 1"/>
    <property type="match status" value="1"/>
</dbReference>
<name>A0A366KNJ2_9SPHI</name>
<evidence type="ECO:0000313" key="3">
    <source>
        <dbReference type="EMBL" id="RBQ03080.1"/>
    </source>
</evidence>
<dbReference type="EMBL" id="QNQU01000026">
    <property type="protein sequence ID" value="RBQ03080.1"/>
    <property type="molecule type" value="Genomic_DNA"/>
</dbReference>
<accession>A0A366KNJ2</accession>
<dbReference type="OrthoDB" id="9764377at2"/>
<dbReference type="AlphaFoldDB" id="A0A366KNJ2"/>
<dbReference type="SUPFAM" id="SSF56988">
    <property type="entry name" value="Anthrax protective antigen"/>
    <property type="match status" value="1"/>
</dbReference>
<dbReference type="InterPro" id="IPR000917">
    <property type="entry name" value="Sulfatase_N"/>
</dbReference>
<dbReference type="SMART" id="SM00758">
    <property type="entry name" value="PA14"/>
    <property type="match status" value="1"/>
</dbReference>
<dbReference type="SUPFAM" id="SSF53649">
    <property type="entry name" value="Alkaline phosphatase-like"/>
    <property type="match status" value="1"/>
</dbReference>
<protein>
    <submittedName>
        <fullName evidence="3">Sulfatase</fullName>
    </submittedName>
</protein>
<dbReference type="PROSITE" id="PS51820">
    <property type="entry name" value="PA14"/>
    <property type="match status" value="1"/>
</dbReference>
<keyword evidence="1" id="KW-0732">Signal</keyword>
<reference evidence="3 4" key="1">
    <citation type="submission" date="2018-07" db="EMBL/GenBank/DDBJ databases">
        <title>A draft genome of a endophytic bacteria, a new species of Pedobacter.</title>
        <authorList>
            <person name="Zhang Z.D."/>
            <person name="Chen Z.J."/>
        </authorList>
    </citation>
    <scope>NUCLEOTIDE SEQUENCE [LARGE SCALE GENOMIC DNA]</scope>
    <source>
        <strain evidence="3 4">RS10</strain>
    </source>
</reference>
<evidence type="ECO:0000259" key="2">
    <source>
        <dbReference type="PROSITE" id="PS51820"/>
    </source>
</evidence>
<dbReference type="InterPro" id="IPR017850">
    <property type="entry name" value="Alkaline_phosphatase_core_sf"/>
</dbReference>
<keyword evidence="4" id="KW-1185">Reference proteome</keyword>
<comment type="caution">
    <text evidence="3">The sequence shown here is derived from an EMBL/GenBank/DDBJ whole genome shotgun (WGS) entry which is preliminary data.</text>
</comment>
<dbReference type="Gene3D" id="3.40.720.10">
    <property type="entry name" value="Alkaline Phosphatase, subunit A"/>
    <property type="match status" value="1"/>
</dbReference>
<dbReference type="RefSeq" id="WP_113951342.1">
    <property type="nucleotide sequence ID" value="NZ_QNQU01000026.1"/>
</dbReference>
<feature type="signal peptide" evidence="1">
    <location>
        <begin position="1"/>
        <end position="21"/>
    </location>
</feature>
<dbReference type="Proteomes" id="UP000252081">
    <property type="component" value="Unassembled WGS sequence"/>
</dbReference>
<feature type="domain" description="PA14" evidence="2">
    <location>
        <begin position="548"/>
        <end position="686"/>
    </location>
</feature>
<dbReference type="PANTHER" id="PTHR43751">
    <property type="entry name" value="SULFATASE"/>
    <property type="match status" value="1"/>
</dbReference>
<dbReference type="Pfam" id="PF00884">
    <property type="entry name" value="Sulfatase"/>
    <property type="match status" value="1"/>
</dbReference>
<dbReference type="InterPro" id="IPR052701">
    <property type="entry name" value="GAG_Ulvan_Degrading_Sulfatases"/>
</dbReference>
<organism evidence="3 4">
    <name type="scientific">Pedobacter miscanthi</name>
    <dbReference type="NCBI Taxonomy" id="2259170"/>
    <lineage>
        <taxon>Bacteria</taxon>
        <taxon>Pseudomonadati</taxon>
        <taxon>Bacteroidota</taxon>
        <taxon>Sphingobacteriia</taxon>
        <taxon>Sphingobacteriales</taxon>
        <taxon>Sphingobacteriaceae</taxon>
        <taxon>Pedobacter</taxon>
    </lineage>
</organism>
<proteinExistence type="predicted"/>
<feature type="chain" id="PRO_5016671324" evidence="1">
    <location>
        <begin position="22"/>
        <end position="689"/>
    </location>
</feature>
<dbReference type="Pfam" id="PF07691">
    <property type="entry name" value="PA14"/>
    <property type="match status" value="1"/>
</dbReference>
<dbReference type="InterPro" id="IPR037524">
    <property type="entry name" value="PA14/GLEYA"/>
</dbReference>
<evidence type="ECO:0000313" key="4">
    <source>
        <dbReference type="Proteomes" id="UP000252081"/>
    </source>
</evidence>
<gene>
    <name evidence="3" type="ORF">DRW42_23640</name>
</gene>
<dbReference type="PANTHER" id="PTHR43751:SF3">
    <property type="entry name" value="SULFATASE N-TERMINAL DOMAIN-CONTAINING PROTEIN"/>
    <property type="match status" value="1"/>
</dbReference>
<evidence type="ECO:0000256" key="1">
    <source>
        <dbReference type="SAM" id="SignalP"/>
    </source>
</evidence>
<dbReference type="InterPro" id="IPR011658">
    <property type="entry name" value="PA14_dom"/>
</dbReference>
<sequence>MKPVIYTLLLSLLLTSGNSIAQQKNKKAPNIIFILTDDLGYGDVGVFFQNKRAAAQDRSKPFTLTPNLDKMAALGATLPEHYCAAPVCAPSRASLLLGQSQGHANVRDNQFDKALTDNYTLGNVMQKAGYATVAIGKWGLQGDKEWIAHPLNRGFDYYYGYMRHSDGHEHYSKEGLYRGKKEVWENRAEVSKDLDNCYTGDLWTARAKKWIVDHQKDKGKDQPFFMFLAYDTPHAVLELPTSAYPKGGGLNGGVQWLGKPGEMINTANGIPDSYTHPDYNKATYDDDHNKATAEKPWPETYKRFATSTRRIDDEVGDILQLLKDLKIDSNTLVVFSSDNGPSIESYLPKPQLRYDANFFSSFGPFDGIKRDVLEGGMRMPVIVNWTGHIQANTVVHSPSISYDWMPTFLDAAGLAAPAVADGVSLLPSLTGKGKQRESMIYSEYFEGGKTPVYPDFAAVNQGRTRKQMQMIRINNMVGIRYDIKSHADNFQIFDVSKDFHQEFDLAKNKNMAGLQSQMKDMVLHVRRSDVEAPRPYDTVAVPAIANRKLNKGLLWKTYQSATEWISNPYGLSLISNGTSAGLNLGLTGKGSGNMVAFEGFIKIPADGDYIFHLSAAGKTFLRIHDAVLIDEDYKYTPGDEKVTKIKLKAGLHPIKLYYQKPAQGVEKVNLEWSGNLFAKQPVSQTAFFH</sequence>